<dbReference type="InterPro" id="IPR017970">
    <property type="entry name" value="Homeobox_CS"/>
</dbReference>
<feature type="region of interest" description="Disordered" evidence="10">
    <location>
        <begin position="189"/>
        <end position="226"/>
    </location>
</feature>
<comment type="similarity">
    <text evidence="5">Belongs to the NK-3 homeobox family.</text>
</comment>
<evidence type="ECO:0000259" key="11">
    <source>
        <dbReference type="PROSITE" id="PS50071"/>
    </source>
</evidence>
<comment type="caution">
    <text evidence="12">The sequence shown here is derived from an EMBL/GenBank/DDBJ whole genome shotgun (WGS) entry which is preliminary data.</text>
</comment>
<dbReference type="Pfam" id="PF00046">
    <property type="entry name" value="Homeodomain"/>
    <property type="match status" value="1"/>
</dbReference>
<dbReference type="SMART" id="SM00389">
    <property type="entry name" value="HOX"/>
    <property type="match status" value="1"/>
</dbReference>
<dbReference type="Proteomes" id="UP000886998">
    <property type="component" value="Unassembled WGS sequence"/>
</dbReference>
<dbReference type="PRINTS" id="PR00024">
    <property type="entry name" value="HOMEOBOX"/>
</dbReference>
<proteinExistence type="inferred from homology"/>
<evidence type="ECO:0000256" key="5">
    <source>
        <dbReference type="ARBA" id="ARBA00061541"/>
    </source>
</evidence>
<feature type="compositionally biased region" description="Polar residues" evidence="10">
    <location>
        <begin position="35"/>
        <end position="50"/>
    </location>
</feature>
<dbReference type="InterPro" id="IPR020479">
    <property type="entry name" value="HD_metazoa"/>
</dbReference>
<keyword evidence="2 8" id="KW-0238">DNA-binding</keyword>
<dbReference type="InterPro" id="IPR001356">
    <property type="entry name" value="HD"/>
</dbReference>
<dbReference type="PROSITE" id="PS50071">
    <property type="entry name" value="HOMEOBOX_2"/>
    <property type="match status" value="1"/>
</dbReference>
<feature type="domain" description="Homeobox" evidence="11">
    <location>
        <begin position="221"/>
        <end position="281"/>
    </location>
</feature>
<evidence type="ECO:0000256" key="2">
    <source>
        <dbReference type="ARBA" id="ARBA00023125"/>
    </source>
</evidence>
<feature type="compositionally biased region" description="Polar residues" evidence="10">
    <location>
        <begin position="189"/>
        <end position="202"/>
    </location>
</feature>
<dbReference type="AlphaFoldDB" id="A0A8X6WTQ8"/>
<dbReference type="GO" id="GO:0005634">
    <property type="term" value="C:nucleus"/>
    <property type="evidence" value="ECO:0007669"/>
    <property type="project" value="UniProtKB-SubCell"/>
</dbReference>
<dbReference type="PANTHER" id="PTHR24340:SF73">
    <property type="entry name" value="HOMEOBOX PROTEIN BAGPIPE-RELATED"/>
    <property type="match status" value="1"/>
</dbReference>
<dbReference type="GO" id="GO:0048731">
    <property type="term" value="P:system development"/>
    <property type="evidence" value="ECO:0007669"/>
    <property type="project" value="UniProtKB-ARBA"/>
</dbReference>
<organism evidence="12 13">
    <name type="scientific">Trichonephila inaurata madagascariensis</name>
    <dbReference type="NCBI Taxonomy" id="2747483"/>
    <lineage>
        <taxon>Eukaryota</taxon>
        <taxon>Metazoa</taxon>
        <taxon>Ecdysozoa</taxon>
        <taxon>Arthropoda</taxon>
        <taxon>Chelicerata</taxon>
        <taxon>Arachnida</taxon>
        <taxon>Araneae</taxon>
        <taxon>Araneomorphae</taxon>
        <taxon>Entelegynae</taxon>
        <taxon>Araneoidea</taxon>
        <taxon>Nephilidae</taxon>
        <taxon>Trichonephila</taxon>
        <taxon>Trichonephila inaurata</taxon>
    </lineage>
</organism>
<evidence type="ECO:0000256" key="4">
    <source>
        <dbReference type="ARBA" id="ARBA00023242"/>
    </source>
</evidence>
<evidence type="ECO:0000313" key="12">
    <source>
        <dbReference type="EMBL" id="GFY40407.1"/>
    </source>
</evidence>
<keyword evidence="13" id="KW-1185">Reference proteome</keyword>
<accession>A0A8X6WTQ8</accession>
<dbReference type="GO" id="GO:0000978">
    <property type="term" value="F:RNA polymerase II cis-regulatory region sequence-specific DNA binding"/>
    <property type="evidence" value="ECO:0007669"/>
    <property type="project" value="TreeGrafter"/>
</dbReference>
<dbReference type="InterPro" id="IPR050394">
    <property type="entry name" value="Homeobox_NK-like"/>
</dbReference>
<evidence type="ECO:0000256" key="1">
    <source>
        <dbReference type="ARBA" id="ARBA00004123"/>
    </source>
</evidence>
<dbReference type="Gene3D" id="1.10.10.60">
    <property type="entry name" value="Homeodomain-like"/>
    <property type="match status" value="1"/>
</dbReference>
<gene>
    <name evidence="12" type="primary">nkx3-2</name>
    <name evidence="12" type="ORF">TNIN_295281</name>
</gene>
<feature type="region of interest" description="Disordered" evidence="10">
    <location>
        <begin position="35"/>
        <end position="63"/>
    </location>
</feature>
<evidence type="ECO:0000256" key="7">
    <source>
        <dbReference type="ARBA" id="ARBA00081047"/>
    </source>
</evidence>
<evidence type="ECO:0000256" key="8">
    <source>
        <dbReference type="PROSITE-ProRule" id="PRU00108"/>
    </source>
</evidence>
<dbReference type="OrthoDB" id="6159439at2759"/>
<dbReference type="EMBL" id="BMAV01001886">
    <property type="protein sequence ID" value="GFY40407.1"/>
    <property type="molecule type" value="Genomic_DNA"/>
</dbReference>
<dbReference type="CDD" id="cd00086">
    <property type="entry name" value="homeodomain"/>
    <property type="match status" value="1"/>
</dbReference>
<dbReference type="InterPro" id="IPR009057">
    <property type="entry name" value="Homeodomain-like_sf"/>
</dbReference>
<dbReference type="GO" id="GO:0030154">
    <property type="term" value="P:cell differentiation"/>
    <property type="evidence" value="ECO:0007669"/>
    <property type="project" value="TreeGrafter"/>
</dbReference>
<protein>
    <recommendedName>
        <fullName evidence="6">Homeobox protein Nkx-3.2</fullName>
    </recommendedName>
    <alternativeName>
        <fullName evidence="7">Bagpipe homeobox protein homolog 1</fullName>
    </alternativeName>
</protein>
<dbReference type="PROSITE" id="PS00027">
    <property type="entry name" value="HOMEOBOX_1"/>
    <property type="match status" value="1"/>
</dbReference>
<reference evidence="12" key="1">
    <citation type="submission" date="2020-08" db="EMBL/GenBank/DDBJ databases">
        <title>Multicomponent nature underlies the extraordinary mechanical properties of spider dragline silk.</title>
        <authorList>
            <person name="Kono N."/>
            <person name="Nakamura H."/>
            <person name="Mori M."/>
            <person name="Yoshida Y."/>
            <person name="Ohtoshi R."/>
            <person name="Malay A.D."/>
            <person name="Moran D.A.P."/>
            <person name="Tomita M."/>
            <person name="Numata K."/>
            <person name="Arakawa K."/>
        </authorList>
    </citation>
    <scope>NUCLEOTIDE SEQUENCE</scope>
</reference>
<keyword evidence="4 8" id="KW-0539">Nucleus</keyword>
<keyword evidence="3 8" id="KW-0371">Homeobox</keyword>
<comment type="subcellular location">
    <subcellularLocation>
        <location evidence="1 8 9">Nucleus</location>
    </subcellularLocation>
</comment>
<evidence type="ECO:0000256" key="9">
    <source>
        <dbReference type="RuleBase" id="RU000682"/>
    </source>
</evidence>
<evidence type="ECO:0000256" key="10">
    <source>
        <dbReference type="SAM" id="MobiDB-lite"/>
    </source>
</evidence>
<dbReference type="PANTHER" id="PTHR24340">
    <property type="entry name" value="HOMEOBOX PROTEIN NKX"/>
    <property type="match status" value="1"/>
</dbReference>
<dbReference type="SUPFAM" id="SSF46689">
    <property type="entry name" value="Homeodomain-like"/>
    <property type="match status" value="1"/>
</dbReference>
<dbReference type="FunFam" id="1.10.10.60:FF:000225">
    <property type="entry name" value="NK3 homeobox 2"/>
    <property type="match status" value="1"/>
</dbReference>
<dbReference type="GO" id="GO:0000981">
    <property type="term" value="F:DNA-binding transcription factor activity, RNA polymerase II-specific"/>
    <property type="evidence" value="ECO:0007669"/>
    <property type="project" value="InterPro"/>
</dbReference>
<evidence type="ECO:0000256" key="3">
    <source>
        <dbReference type="ARBA" id="ARBA00023155"/>
    </source>
</evidence>
<evidence type="ECO:0000313" key="13">
    <source>
        <dbReference type="Proteomes" id="UP000886998"/>
    </source>
</evidence>
<name>A0A8X6WTQ8_9ARAC</name>
<evidence type="ECO:0000256" key="6">
    <source>
        <dbReference type="ARBA" id="ARBA00067519"/>
    </source>
</evidence>
<feature type="DNA-binding region" description="Homeobox" evidence="8">
    <location>
        <begin position="223"/>
        <end position="282"/>
    </location>
</feature>
<sequence length="358" mass="41086">MAFRELNGTPFSIFHILKQKSQLALKNHQLNQSHQDLGQNKSNLNSNSTSDKGDPSETKPMVVDEDITRLPFGDNSLMHEYDEDYQSSEDNESLNRYQVCDLSPRTYRLENSHRGLDNFSIPIKDDRLMNNEGQLRRYELNLSQNIRIPNQMLSSKMQTACRICVLKTDNSFVFASVCNYNLEQKTRDSVSTTTIDETSTAVSKPHDDGLSFSAQSPSAKPRKKRSRAAFSHAQVFELERRFSHQRYLSGAERADLAQALKLTETQVKIWFQNRRYKTKRRQLQQELGASMSSARRVAVKVLVKDDQVLYQPEEIGARSPMLYPSFPMPGFAFSYLYSPWLFGCGQGPFPHHPPPHHM</sequence>